<dbReference type="PANTHER" id="PTHR41251:SF1">
    <property type="entry name" value="NON-HOMOLOGOUS END JOINING PROTEIN KU"/>
    <property type="match status" value="1"/>
</dbReference>
<dbReference type="Gene3D" id="2.40.290.10">
    <property type="match status" value="1"/>
</dbReference>
<name>A0A1H1SZC2_9ACTN</name>
<reference evidence="6 7" key="1">
    <citation type="submission" date="2016-10" db="EMBL/GenBank/DDBJ databases">
        <authorList>
            <person name="de Groot N.N."/>
        </authorList>
    </citation>
    <scope>NUCLEOTIDE SEQUENCE [LARGE SCALE GENOMIC DNA]</scope>
    <source>
        <strain evidence="6 7">DSM 22024</strain>
    </source>
</reference>
<dbReference type="HAMAP" id="MF_01875">
    <property type="entry name" value="Prokaryotic_Ku"/>
    <property type="match status" value="1"/>
</dbReference>
<evidence type="ECO:0000256" key="3">
    <source>
        <dbReference type="HAMAP-Rule" id="MF_01875"/>
    </source>
</evidence>
<dbReference type="STRING" id="117157.SAMN04489717_2995"/>
<feature type="domain" description="Ku" evidence="5">
    <location>
        <begin position="52"/>
        <end position="180"/>
    </location>
</feature>
<dbReference type="SUPFAM" id="SSF100939">
    <property type="entry name" value="SPOC domain-like"/>
    <property type="match status" value="1"/>
</dbReference>
<comment type="similarity">
    <text evidence="3">Belongs to the prokaryotic Ku family.</text>
</comment>
<comment type="function">
    <text evidence="3">With LigD forms a non-homologous end joining (NHEJ) DNA repair enzyme, which repairs dsDNA breaks with reduced fidelity. Binds linear dsDNA with 5'- and 3'- overhangs but not closed circular dsDNA nor ssDNA. Recruits and stimulates the ligase activity of LigD.</text>
</comment>
<keyword evidence="3" id="KW-0234">DNA repair</keyword>
<evidence type="ECO:0000256" key="4">
    <source>
        <dbReference type="SAM" id="MobiDB-lite"/>
    </source>
</evidence>
<dbReference type="GO" id="GO:0006303">
    <property type="term" value="P:double-strand break repair via nonhomologous end joining"/>
    <property type="evidence" value="ECO:0007669"/>
    <property type="project" value="UniProtKB-UniRule"/>
</dbReference>
<dbReference type="GO" id="GO:0003690">
    <property type="term" value="F:double-stranded DNA binding"/>
    <property type="evidence" value="ECO:0007669"/>
    <property type="project" value="UniProtKB-UniRule"/>
</dbReference>
<feature type="region of interest" description="Disordered" evidence="4">
    <location>
        <begin position="253"/>
        <end position="329"/>
    </location>
</feature>
<organism evidence="6 7">
    <name type="scientific">Actinopolymorpha singaporensis</name>
    <dbReference type="NCBI Taxonomy" id="117157"/>
    <lineage>
        <taxon>Bacteria</taxon>
        <taxon>Bacillati</taxon>
        <taxon>Actinomycetota</taxon>
        <taxon>Actinomycetes</taxon>
        <taxon>Propionibacteriales</taxon>
        <taxon>Actinopolymorphaceae</taxon>
        <taxon>Actinopolymorpha</taxon>
    </lineage>
</organism>
<evidence type="ECO:0000256" key="2">
    <source>
        <dbReference type="ARBA" id="ARBA00023172"/>
    </source>
</evidence>
<feature type="compositionally biased region" description="Basic residues" evidence="4">
    <location>
        <begin position="282"/>
        <end position="317"/>
    </location>
</feature>
<evidence type="ECO:0000259" key="5">
    <source>
        <dbReference type="SMART" id="SM00559"/>
    </source>
</evidence>
<keyword evidence="1 3" id="KW-0238">DNA-binding</keyword>
<gene>
    <name evidence="3" type="primary">ku</name>
    <name evidence="6" type="ORF">SAMN04489717_2995</name>
</gene>
<accession>A0A1H1SZC2</accession>
<dbReference type="NCBIfam" id="TIGR02772">
    <property type="entry name" value="Ku_bact"/>
    <property type="match status" value="1"/>
</dbReference>
<protein>
    <recommendedName>
        <fullName evidence="3">Non-homologous end joining protein Ku</fullName>
    </recommendedName>
</protein>
<dbReference type="GO" id="GO:0006310">
    <property type="term" value="P:DNA recombination"/>
    <property type="evidence" value="ECO:0007669"/>
    <property type="project" value="UniProtKB-KW"/>
</dbReference>
<evidence type="ECO:0000256" key="1">
    <source>
        <dbReference type="ARBA" id="ARBA00023125"/>
    </source>
</evidence>
<dbReference type="OrthoDB" id="9795084at2"/>
<keyword evidence="7" id="KW-1185">Reference proteome</keyword>
<dbReference type="InterPro" id="IPR006164">
    <property type="entry name" value="DNA_bd_Ku70/Ku80"/>
</dbReference>
<sequence length="329" mass="35424">MQAIWKGSVSFGLVTIPVKVYAATQEKDVAFRQVHAADGGRIRYRRFCEVDGEEVAYSDIAKGYELPDGEMAVLTAEDMADLPLPTRHVVEVLEFVPAEEIDPIYVSRSYYLQADGPAAKPYVLLRDALRRTGQTALVKVALRNREALAMLRPKGDVLVLQTMLWPDEVRDASFAAPASEVEVRPQEVAMAESYIQTLETSFDPDRYHDEYRAALEVVLEAKATGHEVEAPATAAPAKGEVVDLMAALQASVDEARRQRGESAGGGAGRTAGSAAKAAKPAKSTKKAPAKKTAAKKTATKKATAKKTTTKKAAKKPAAKTAKTPARKSA</sequence>
<dbReference type="InterPro" id="IPR009187">
    <property type="entry name" value="Prok_Ku"/>
</dbReference>
<dbReference type="CDD" id="cd00789">
    <property type="entry name" value="KU_like"/>
    <property type="match status" value="1"/>
</dbReference>
<keyword evidence="3" id="KW-0227">DNA damage</keyword>
<dbReference type="PIRSF" id="PIRSF006493">
    <property type="entry name" value="Prok_Ku"/>
    <property type="match status" value="1"/>
</dbReference>
<dbReference type="InterPro" id="IPR016194">
    <property type="entry name" value="SPOC-like_C_dom_sf"/>
</dbReference>
<dbReference type="PANTHER" id="PTHR41251">
    <property type="entry name" value="NON-HOMOLOGOUS END JOINING PROTEIN KU"/>
    <property type="match status" value="1"/>
</dbReference>
<comment type="subunit">
    <text evidence="3">Homodimer. Interacts with LigD.</text>
</comment>
<dbReference type="EMBL" id="LT629732">
    <property type="protein sequence ID" value="SDS53254.1"/>
    <property type="molecule type" value="Genomic_DNA"/>
</dbReference>
<keyword evidence="2 3" id="KW-0233">DNA recombination</keyword>
<dbReference type="Pfam" id="PF02735">
    <property type="entry name" value="Ku"/>
    <property type="match status" value="1"/>
</dbReference>
<dbReference type="FunFam" id="2.40.290.10:FF:000004">
    <property type="entry name" value="Non-homologous end joining protein Ku"/>
    <property type="match status" value="1"/>
</dbReference>
<feature type="compositionally biased region" description="Low complexity" evidence="4">
    <location>
        <begin position="270"/>
        <end position="281"/>
    </location>
</feature>
<evidence type="ECO:0000313" key="7">
    <source>
        <dbReference type="Proteomes" id="UP000198983"/>
    </source>
</evidence>
<proteinExistence type="inferred from homology"/>
<dbReference type="Proteomes" id="UP000198983">
    <property type="component" value="Chromosome I"/>
</dbReference>
<dbReference type="SMART" id="SM00559">
    <property type="entry name" value="Ku78"/>
    <property type="match status" value="1"/>
</dbReference>
<dbReference type="AlphaFoldDB" id="A0A1H1SZC2"/>
<evidence type="ECO:0000313" key="6">
    <source>
        <dbReference type="EMBL" id="SDS53254.1"/>
    </source>
</evidence>